<evidence type="ECO:0000313" key="7">
    <source>
        <dbReference type="Proteomes" id="UP000481153"/>
    </source>
</evidence>
<dbReference type="EMBL" id="VJMJ01000055">
    <property type="protein sequence ID" value="KAF0740013.1"/>
    <property type="molecule type" value="Genomic_DNA"/>
</dbReference>
<dbReference type="PANTHER" id="PTHR13000">
    <property type="entry name" value="NUCLEOPORIN P54"/>
    <property type="match status" value="1"/>
</dbReference>
<sequence length="481" mass="50541">MFGSTTTGFGAPAAQPASRGFNFGASAGKPAATTGGFSFGGTSSTQPSASTAPSTGFGFGGSTPAAQPTAAGGGFSFGGTATQPTTSAFGSTQPQAALTGFSFGGTSAPTAATNTTGGGGFSFGSTQPAAGSTGFLFGGTGTGATSTTNTGFSFGKPTTGTTTAPGAFSFSAPATGTAGSSFGSGFGATANKSTFGSFGQTQAPSTGFGTASAFPVGTTSSLNAAEFAAANSPLESLQGIKMAYTDPFQSRFKHMFYNAVDPSLKHLYTRPPHIGEKLWIQAQRDNPDPTNCVPAAVLGFKELSTRIKLQQEEAQKFHGYAKDLVKQVEEMKVSSRHTDVKLAQCRQQHVALCHRLVQLMRKLEVFKQLRKPLHVDELRLAAMLKQIQSMLDNPTQFKAHMHELITLQALQEAKPHHRPDAQLTEEDMATVFRLLDKQREGLEHLTKILNQDIRDVQIMQKALEDDDTTRRPGQTTVHSTR</sequence>
<dbReference type="Pfam" id="PF13874">
    <property type="entry name" value="Nup54"/>
    <property type="match status" value="1"/>
</dbReference>
<dbReference type="GO" id="GO:0017056">
    <property type="term" value="F:structural constituent of nuclear pore"/>
    <property type="evidence" value="ECO:0007669"/>
    <property type="project" value="TreeGrafter"/>
</dbReference>
<name>A0A6G0XI91_9STRA</name>
<feature type="domain" description="Nucleoporin Nup54 alpha-helical" evidence="5">
    <location>
        <begin position="270"/>
        <end position="405"/>
    </location>
</feature>
<feature type="compositionally biased region" description="Low complexity" evidence="4">
    <location>
        <begin position="37"/>
        <end position="55"/>
    </location>
</feature>
<organism evidence="6 7">
    <name type="scientific">Aphanomyces euteiches</name>
    <dbReference type="NCBI Taxonomy" id="100861"/>
    <lineage>
        <taxon>Eukaryota</taxon>
        <taxon>Sar</taxon>
        <taxon>Stramenopiles</taxon>
        <taxon>Oomycota</taxon>
        <taxon>Saprolegniomycetes</taxon>
        <taxon>Saprolegniales</taxon>
        <taxon>Verrucalvaceae</taxon>
        <taxon>Aphanomyces</taxon>
    </lineage>
</organism>
<dbReference type="PANTHER" id="PTHR13000:SF0">
    <property type="entry name" value="NUCLEOPORIN P54"/>
    <property type="match status" value="1"/>
</dbReference>
<dbReference type="Gene3D" id="1.20.5.490">
    <property type="entry name" value="Single helix bin"/>
    <property type="match status" value="1"/>
</dbReference>
<dbReference type="AlphaFoldDB" id="A0A6G0XI91"/>
<evidence type="ECO:0000259" key="5">
    <source>
        <dbReference type="Pfam" id="PF13874"/>
    </source>
</evidence>
<reference evidence="6 7" key="1">
    <citation type="submission" date="2019-07" db="EMBL/GenBank/DDBJ databases">
        <title>Genomics analysis of Aphanomyces spp. identifies a new class of oomycete effector associated with host adaptation.</title>
        <authorList>
            <person name="Gaulin E."/>
        </authorList>
    </citation>
    <scope>NUCLEOTIDE SEQUENCE [LARGE SCALE GENOMIC DNA]</scope>
    <source>
        <strain evidence="6 7">ATCC 201684</strain>
    </source>
</reference>
<dbReference type="GO" id="GO:0006999">
    <property type="term" value="P:nuclear pore organization"/>
    <property type="evidence" value="ECO:0007669"/>
    <property type="project" value="TreeGrafter"/>
</dbReference>
<feature type="region of interest" description="Disordered" evidence="4">
    <location>
        <begin position="37"/>
        <end position="92"/>
    </location>
</feature>
<evidence type="ECO:0000256" key="2">
    <source>
        <dbReference type="ARBA" id="ARBA00022448"/>
    </source>
</evidence>
<evidence type="ECO:0000256" key="3">
    <source>
        <dbReference type="ARBA" id="ARBA00023242"/>
    </source>
</evidence>
<dbReference type="GO" id="GO:0044613">
    <property type="term" value="C:nuclear pore central transport channel"/>
    <property type="evidence" value="ECO:0007669"/>
    <property type="project" value="TreeGrafter"/>
</dbReference>
<protein>
    <recommendedName>
        <fullName evidence="5">Nucleoporin Nup54 alpha-helical domain-containing protein</fullName>
    </recommendedName>
</protein>
<keyword evidence="2" id="KW-0813">Transport</keyword>
<proteinExistence type="predicted"/>
<keyword evidence="3" id="KW-0539">Nucleus</keyword>
<dbReference type="GO" id="GO:0036228">
    <property type="term" value="P:protein localization to nuclear inner membrane"/>
    <property type="evidence" value="ECO:0007669"/>
    <property type="project" value="TreeGrafter"/>
</dbReference>
<accession>A0A6G0XI91</accession>
<comment type="caution">
    <text evidence="6">The sequence shown here is derived from an EMBL/GenBank/DDBJ whole genome shotgun (WGS) entry which is preliminary data.</text>
</comment>
<keyword evidence="7" id="KW-1185">Reference proteome</keyword>
<feature type="compositionally biased region" description="Polar residues" evidence="4">
    <location>
        <begin position="83"/>
        <end position="92"/>
    </location>
</feature>
<dbReference type="Proteomes" id="UP000481153">
    <property type="component" value="Unassembled WGS sequence"/>
</dbReference>
<comment type="subcellular location">
    <subcellularLocation>
        <location evidence="1">Nucleus</location>
    </subcellularLocation>
</comment>
<evidence type="ECO:0000313" key="6">
    <source>
        <dbReference type="EMBL" id="KAF0740013.1"/>
    </source>
</evidence>
<dbReference type="VEuPathDB" id="FungiDB:AeMF1_015623"/>
<dbReference type="InterPro" id="IPR025712">
    <property type="entry name" value="Nup54_alpha-helical_dom"/>
</dbReference>
<dbReference type="InterPro" id="IPR024864">
    <property type="entry name" value="Nup54/Nup57/Nup44"/>
</dbReference>
<evidence type="ECO:0000256" key="4">
    <source>
        <dbReference type="SAM" id="MobiDB-lite"/>
    </source>
</evidence>
<gene>
    <name evidence="6" type="ORF">Ae201684_004458</name>
</gene>
<evidence type="ECO:0000256" key="1">
    <source>
        <dbReference type="ARBA" id="ARBA00004123"/>
    </source>
</evidence>
<dbReference type="GO" id="GO:0006607">
    <property type="term" value="P:NLS-bearing protein import into nucleus"/>
    <property type="evidence" value="ECO:0007669"/>
    <property type="project" value="TreeGrafter"/>
</dbReference>